<accession>A0A410FVL9</accession>
<dbReference type="AlphaFoldDB" id="A0A410FVL9"/>
<organism evidence="5 6">
    <name type="scientific">Bipolaricaulis sibiricus</name>
    <dbReference type="NCBI Taxonomy" id="2501609"/>
    <lineage>
        <taxon>Bacteria</taxon>
        <taxon>Candidatus Bipolaricaulota</taxon>
        <taxon>Candidatus Bipolaricaulia</taxon>
        <taxon>Candidatus Bipolaricaulales</taxon>
        <taxon>Candidatus Bipolaricaulaceae</taxon>
        <taxon>Candidatus Bipolaricaulis</taxon>
    </lineage>
</organism>
<dbReference type="GO" id="GO:0004125">
    <property type="term" value="F:L-seryl-tRNA(Sec) selenium transferase activity"/>
    <property type="evidence" value="ECO:0007669"/>
    <property type="project" value="TreeGrafter"/>
</dbReference>
<evidence type="ECO:0000313" key="5">
    <source>
        <dbReference type="EMBL" id="QAA76998.1"/>
    </source>
</evidence>
<evidence type="ECO:0000256" key="3">
    <source>
        <dbReference type="ARBA" id="ARBA00044507"/>
    </source>
</evidence>
<proteinExistence type="inferred from homology"/>
<keyword evidence="2 4" id="KW-0663">Pyridoxal phosphate</keyword>
<dbReference type="Proteomes" id="UP000287233">
    <property type="component" value="Chromosome"/>
</dbReference>
<dbReference type="EMBL" id="CP034928">
    <property type="protein sequence ID" value="QAA76998.1"/>
    <property type="molecule type" value="Genomic_DNA"/>
</dbReference>
<feature type="modified residue" description="N6-(pyridoxal phosphate)lysine" evidence="4">
    <location>
        <position position="209"/>
    </location>
</feature>
<dbReference type="KEGG" id="bih:BIP78_1232"/>
<name>A0A410FVL9_BIPS1</name>
<dbReference type="InterPro" id="IPR018319">
    <property type="entry name" value="SelA-like"/>
</dbReference>
<evidence type="ECO:0000256" key="1">
    <source>
        <dbReference type="ARBA" id="ARBA00001933"/>
    </source>
</evidence>
<dbReference type="Gene3D" id="3.40.640.10">
    <property type="entry name" value="Type I PLP-dependent aspartate aminotransferase-like (Major domain)"/>
    <property type="match status" value="1"/>
</dbReference>
<comment type="similarity">
    <text evidence="3">Belongs to the SelA family.</text>
</comment>
<protein>
    <submittedName>
        <fullName evidence="5">L-seryl-tRNA(Sec) selenium transferase-related protein</fullName>
    </submittedName>
</protein>
<dbReference type="SUPFAM" id="SSF53383">
    <property type="entry name" value="PLP-dependent transferases"/>
    <property type="match status" value="1"/>
</dbReference>
<gene>
    <name evidence="5" type="ORF">BIP78_1232</name>
</gene>
<dbReference type="InterPro" id="IPR015424">
    <property type="entry name" value="PyrdxlP-dep_Trfase"/>
</dbReference>
<evidence type="ECO:0000256" key="4">
    <source>
        <dbReference type="PIRSR" id="PIRSR618319-50"/>
    </source>
</evidence>
<dbReference type="PANTHER" id="PTHR32328">
    <property type="entry name" value="L-SERYL-TRNA(SEC) SELENIUM TRANSFERASE"/>
    <property type="match status" value="1"/>
</dbReference>
<comment type="cofactor">
    <cofactor evidence="1 4">
        <name>pyridoxal 5'-phosphate</name>
        <dbReference type="ChEBI" id="CHEBI:597326"/>
    </cofactor>
</comment>
<reference evidence="6" key="1">
    <citation type="submission" date="2018-12" db="EMBL/GenBank/DDBJ databases">
        <title>Complete genome sequence of an uncultured bacterium of the candidate phylum Bipolaricaulota.</title>
        <authorList>
            <person name="Kadnikov V.V."/>
            <person name="Mardanov A.V."/>
            <person name="Beletsky A.V."/>
            <person name="Frank Y.A."/>
            <person name="Karnachuk O.V."/>
            <person name="Ravin N.V."/>
        </authorList>
    </citation>
    <scope>NUCLEOTIDE SEQUENCE [LARGE SCALE GENOMIC DNA]</scope>
</reference>
<evidence type="ECO:0000256" key="2">
    <source>
        <dbReference type="ARBA" id="ARBA00022898"/>
    </source>
</evidence>
<keyword evidence="5" id="KW-0808">Transferase</keyword>
<dbReference type="Pfam" id="PF03841">
    <property type="entry name" value="SelA"/>
    <property type="match status" value="1"/>
</dbReference>
<sequence length="401" mass="42879">MNMGFVIREVINVSGTMTALGSCSVAPEVIQAMVEVLPKFVDMVDLQRQASKVIRRVIGAEAGCITSSAAAGMAICVAACMTGRDMARVEQLPDTTGLKDEVVIQRGHVVWFGASVPQMVRLSGAKVVEIGDATRAGVYQLEGRLCENTAAALYVVSHHTVQYGLIALEEFCRVAHAHGVPVVVDAASESNMRSFVERGADLVCFSGHKFLSGPTSGIIAGKRDLVEACLYHQYHGIGRAMKVGKEGIVGAMAALLRWEALDHEDERHKQGAILNEFVRGLSGLSGIEVSVEPDPTGNPISRVKVAVDPELAGLTAYHLAAALAAREPPIMVRDHHAIDEGVLFLDPCVVRADQVSTVLAAIRGLVESSAPTKETIRRKHQGIPNQADLQIRSLTNWIGEG</sequence>
<evidence type="ECO:0000313" key="6">
    <source>
        <dbReference type="Proteomes" id="UP000287233"/>
    </source>
</evidence>
<dbReference type="PANTHER" id="PTHR32328:SF0">
    <property type="entry name" value="L-SERYL-TRNA(SEC) SELENIUM TRANSFERASE"/>
    <property type="match status" value="1"/>
</dbReference>
<dbReference type="InterPro" id="IPR015421">
    <property type="entry name" value="PyrdxlP-dep_Trfase_major"/>
</dbReference>